<dbReference type="Proteomes" id="UP001172645">
    <property type="component" value="Unassembled WGS sequence"/>
</dbReference>
<dbReference type="EMBL" id="JARFYM010000017">
    <property type="protein sequence ID" value="MDL2401212.1"/>
    <property type="molecule type" value="Genomic_DNA"/>
</dbReference>
<dbReference type="InterPro" id="IPR029052">
    <property type="entry name" value="Metallo-depent_PP-like"/>
</dbReference>
<evidence type="ECO:0000256" key="1">
    <source>
        <dbReference type="ARBA" id="ARBA00022723"/>
    </source>
</evidence>
<dbReference type="InterPro" id="IPR004843">
    <property type="entry name" value="Calcineurin-like_PHP"/>
</dbReference>
<gene>
    <name evidence="4" type="ORF">PY649_20095</name>
</gene>
<sequence length="300" mass="32681">MIGRRGLLKLFGSSIVGLMALGGYAFGYEPVMRLRIARYRLTPPGWTPGLKLRIVALADFHACRPWMTADRIASICTRANDLGGDIIVLLGDYTSGTDYVTGLVDHRVWAAELAALKAPLGVHAIIGNHDWWHDAAAQKSGRGPTFSHKALADVGIPVYSNRSSRLEKDGHGFWLAGVEDQLALRSSIRWKRQFAEGLDDLEGTLAQVNDDAPIILLAHEPDIFPTVPSRVSLTLSGHTHGGQIRVLGWSPYLPSRYGDRYVYGHIIEEDRHIIVSGGLGCSVAPVRVGVPPEIVVIDLG</sequence>
<feature type="domain" description="Calcineurin-like phosphoesterase" evidence="3">
    <location>
        <begin position="52"/>
        <end position="241"/>
    </location>
</feature>
<evidence type="ECO:0000256" key="2">
    <source>
        <dbReference type="ARBA" id="ARBA00022801"/>
    </source>
</evidence>
<keyword evidence="2" id="KW-0378">Hydrolase</keyword>
<dbReference type="SUPFAM" id="SSF56300">
    <property type="entry name" value="Metallo-dependent phosphatases"/>
    <property type="match status" value="1"/>
</dbReference>
<keyword evidence="5" id="KW-1185">Reference proteome</keyword>
<dbReference type="InterPro" id="IPR051158">
    <property type="entry name" value="Metallophosphoesterase_sf"/>
</dbReference>
<organism evidence="4 5">
    <name type="scientific">Rhizobium mayense</name>
    <dbReference type="NCBI Taxonomy" id="1312184"/>
    <lineage>
        <taxon>Bacteria</taxon>
        <taxon>Pseudomonadati</taxon>
        <taxon>Pseudomonadota</taxon>
        <taxon>Alphaproteobacteria</taxon>
        <taxon>Hyphomicrobiales</taxon>
        <taxon>Rhizobiaceae</taxon>
        <taxon>Rhizobium/Agrobacterium group</taxon>
        <taxon>Rhizobium</taxon>
    </lineage>
</organism>
<accession>A0ABT7JY18</accession>
<dbReference type="RefSeq" id="WP_285870398.1">
    <property type="nucleotide sequence ID" value="NZ_JARFYM010000017.1"/>
</dbReference>
<dbReference type="PANTHER" id="PTHR31302">
    <property type="entry name" value="TRANSMEMBRANE PROTEIN WITH METALLOPHOSPHOESTERASE DOMAIN-RELATED"/>
    <property type="match status" value="1"/>
</dbReference>
<evidence type="ECO:0000313" key="4">
    <source>
        <dbReference type="EMBL" id="MDL2401212.1"/>
    </source>
</evidence>
<reference evidence="4" key="1">
    <citation type="submission" date="2023-06" db="EMBL/GenBank/DDBJ databases">
        <title>Phylogenetic Diversity of Rhizobium strains.</title>
        <authorList>
            <person name="Moura F.T."/>
            <person name="Helene L.C.F."/>
            <person name="Hungria M."/>
        </authorList>
    </citation>
    <scope>NUCLEOTIDE SEQUENCE</scope>
    <source>
        <strain evidence="4">CCGE526</strain>
    </source>
</reference>
<dbReference type="Pfam" id="PF00149">
    <property type="entry name" value="Metallophos"/>
    <property type="match status" value="1"/>
</dbReference>
<dbReference type="Gene3D" id="3.60.21.10">
    <property type="match status" value="1"/>
</dbReference>
<proteinExistence type="predicted"/>
<dbReference type="PANTHER" id="PTHR31302:SF31">
    <property type="entry name" value="PHOSPHODIESTERASE YAEI"/>
    <property type="match status" value="1"/>
</dbReference>
<name>A0ABT7JY18_9HYPH</name>
<protein>
    <submittedName>
        <fullName evidence="4">Metallophosphoesterase</fullName>
    </submittedName>
</protein>
<comment type="caution">
    <text evidence="4">The sequence shown here is derived from an EMBL/GenBank/DDBJ whole genome shotgun (WGS) entry which is preliminary data.</text>
</comment>
<evidence type="ECO:0000313" key="5">
    <source>
        <dbReference type="Proteomes" id="UP001172645"/>
    </source>
</evidence>
<evidence type="ECO:0000259" key="3">
    <source>
        <dbReference type="Pfam" id="PF00149"/>
    </source>
</evidence>
<keyword evidence="1" id="KW-0479">Metal-binding</keyword>